<evidence type="ECO:0000313" key="2">
    <source>
        <dbReference type="EMBL" id="KAK8860342.1"/>
    </source>
</evidence>
<dbReference type="InterPro" id="IPR036181">
    <property type="entry name" value="MIT_dom_sf"/>
</dbReference>
<sequence>MSYHTKGSTDYAAKFYYSAIDSFNRAVKMESTDITQAIKLYQDAATKFHSTTCQPNATPEMITVSQTKSSECTQRANYLIQFLSQNSPPAPAESPQKGRRQMNKTNSSTTVSTPQPPNLTPNRKLTANDKSKSNINIPAPQNIYQAPSQVQNPTSPQQNIYQTQNQVQSPINLQQNIQQTQNQVQSPINLQQNIHQAQNLVQHPINLQQNIHQTQNLVQSPINLQQNQTQSSTSSQQSLNQTPGNSQNILLTQQIGNLDNYQEGYKYLTNGLLMDNDGFYDLAKFYYSKSVTSFNMFLATQNNSSHTNVQFWNYQLQQRIDKLGFYPSKCQDASSYYFNKSFHIFDEIGKLQNAENEAAEVIQRKLDQYISECISLLKKCIISNQDQSLSKLAQSFLDDKMSSNMKNEDEAGLHSNYVKEYYPDHVDAFASDKIKNDISTAISSKKKFILIYGPSGTKIKKLIQSTAPNQSVKMVYVVNFLKFIGTNENPVDILNSAFEKAKEQTPSYLILDHIEAPLVDNVPDDLSKMVNDFLLSHVPTIPDGVTVFCTSYMPWKIPVPIYGQFQERLYDPAPDVSLIKEILKVNHITKRISDDQLTLIAQQLVGYTEFVIERILIEAQISNAVQSSGGLKSNIFEDICYNGFILRNPITVQDVNQVKAYIFPAVQPEGLNFFDQFADKVKEANM</sequence>
<comment type="caution">
    <text evidence="2">The sequence shown here is derived from an EMBL/GenBank/DDBJ whole genome shotgun (WGS) entry which is preliminary data.</text>
</comment>
<dbReference type="InterPro" id="IPR027417">
    <property type="entry name" value="P-loop_NTPase"/>
</dbReference>
<reference evidence="2 3" key="1">
    <citation type="submission" date="2024-04" db="EMBL/GenBank/DDBJ databases">
        <title>Tritrichomonas musculus Genome.</title>
        <authorList>
            <person name="Alves-Ferreira E."/>
            <person name="Grigg M."/>
            <person name="Lorenzi H."/>
            <person name="Galac M."/>
        </authorList>
    </citation>
    <scope>NUCLEOTIDE SEQUENCE [LARGE SCALE GENOMIC DNA]</scope>
    <source>
        <strain evidence="2 3">EAF2021</strain>
    </source>
</reference>
<organism evidence="2 3">
    <name type="scientific">Tritrichomonas musculus</name>
    <dbReference type="NCBI Taxonomy" id="1915356"/>
    <lineage>
        <taxon>Eukaryota</taxon>
        <taxon>Metamonada</taxon>
        <taxon>Parabasalia</taxon>
        <taxon>Tritrichomonadida</taxon>
        <taxon>Tritrichomonadidae</taxon>
        <taxon>Tritrichomonas</taxon>
    </lineage>
</organism>
<evidence type="ECO:0008006" key="4">
    <source>
        <dbReference type="Google" id="ProtNLM"/>
    </source>
</evidence>
<name>A0ABR2IBE9_9EUKA</name>
<proteinExistence type="predicted"/>
<dbReference type="SUPFAM" id="SSF116846">
    <property type="entry name" value="MIT domain"/>
    <property type="match status" value="1"/>
</dbReference>
<gene>
    <name evidence="2" type="ORF">M9Y10_012006</name>
</gene>
<dbReference type="Gene3D" id="3.40.50.300">
    <property type="entry name" value="P-loop containing nucleotide triphosphate hydrolases"/>
    <property type="match status" value="1"/>
</dbReference>
<accession>A0ABR2IBE9</accession>
<dbReference type="EMBL" id="JAPFFF010000018">
    <property type="protein sequence ID" value="KAK8860342.1"/>
    <property type="molecule type" value="Genomic_DNA"/>
</dbReference>
<feature type="region of interest" description="Disordered" evidence="1">
    <location>
        <begin position="225"/>
        <end position="245"/>
    </location>
</feature>
<evidence type="ECO:0000313" key="3">
    <source>
        <dbReference type="Proteomes" id="UP001470230"/>
    </source>
</evidence>
<feature type="region of interest" description="Disordered" evidence="1">
    <location>
        <begin position="84"/>
        <end position="139"/>
    </location>
</feature>
<keyword evidence="3" id="KW-1185">Reference proteome</keyword>
<protein>
    <recommendedName>
        <fullName evidence="4">ATPase AAA-type core domain-containing protein</fullName>
    </recommendedName>
</protein>
<feature type="compositionally biased region" description="Low complexity" evidence="1">
    <location>
        <begin position="225"/>
        <end position="242"/>
    </location>
</feature>
<feature type="compositionally biased region" description="Polar residues" evidence="1">
    <location>
        <begin position="103"/>
        <end position="113"/>
    </location>
</feature>
<dbReference type="Gene3D" id="1.10.8.60">
    <property type="match status" value="1"/>
</dbReference>
<evidence type="ECO:0000256" key="1">
    <source>
        <dbReference type="SAM" id="MobiDB-lite"/>
    </source>
</evidence>
<dbReference type="Proteomes" id="UP001470230">
    <property type="component" value="Unassembled WGS sequence"/>
</dbReference>
<dbReference type="SUPFAM" id="SSF52540">
    <property type="entry name" value="P-loop containing nucleoside triphosphate hydrolases"/>
    <property type="match status" value="1"/>
</dbReference>